<sequence length="614" mass="67634">MESLKPRVVVGALASGSDIIIAEAAMMEGVRVDASLPFSVDQFRTTSVATRGHRWSARYDALVTKLGADLRTGDESADDEAVYARHNETLIRRAFELAEQGERVWVLSVRQAPDPENPTVTDDLVNRALLRGCLSLDLDPLAARKRAFIAMPYGHKFDPATKTTYDCDETFNKVYRPVLEDSDLDWTRADLQTDSGLIHVGMIDDLANSDVVIADLATANFNVAYELGLRHVFARQSTVLVNPVHVDSLAGYPPFDVGGIRAVTFKRGNQLSDDEAEQGIAKLRAVLGQVIRNASADSPVHEWFDIDRLTPPILQRTNIPAVLSHELEIRNKVKQALRSSSATNMLAAVRLVEQSDALSDDARAGLRLELGSGLMNESDYVSAAAVLDAAQPSDDSPTHKRWLQKTAMAKRRVGESAEDTSERDRQWSEAEHLLSRGLELGYGDAETYGIYGGLIKRRLTHTRATLSEVAATALFDSMREQYRRGFETDPSYYLGLNYVMSLRLALQHSDDKNPADQSALTEALVVTKFLTRLARDEDPTDFWVAATEAELALHEALLGGADLSAVVAAYARAALLGRPDHIRSANDQLQFLREWGDPPETISRVAAALETHQT</sequence>
<dbReference type="RefSeq" id="WP_153652576.1">
    <property type="nucleotide sequence ID" value="NZ_CP045737.1"/>
</dbReference>
<evidence type="ECO:0008006" key="3">
    <source>
        <dbReference type="Google" id="ProtNLM"/>
    </source>
</evidence>
<evidence type="ECO:0000313" key="1">
    <source>
        <dbReference type="EMBL" id="QGG41308.1"/>
    </source>
</evidence>
<proteinExistence type="predicted"/>
<dbReference type="Pfam" id="PF20308">
    <property type="entry name" value="TPR-S"/>
    <property type="match status" value="1"/>
</dbReference>
<protein>
    <recommendedName>
        <fullName evidence="3">DUF4071 domain-containing protein</fullName>
    </recommendedName>
</protein>
<dbReference type="InterPro" id="IPR046880">
    <property type="entry name" value="TPR-S"/>
</dbReference>
<accession>A0A5Q2MF94</accession>
<dbReference type="EMBL" id="CP045737">
    <property type="protein sequence ID" value="QGG41308.1"/>
    <property type="molecule type" value="Genomic_DNA"/>
</dbReference>
<evidence type="ECO:0000313" key="2">
    <source>
        <dbReference type="Proteomes" id="UP000392064"/>
    </source>
</evidence>
<gene>
    <name evidence="1" type="ORF">GEV26_07975</name>
</gene>
<name>A0A5Q2MF94_9ACTN</name>
<organism evidence="1 2">
    <name type="scientific">Aeromicrobium yanjiei</name>
    <dbReference type="NCBI Taxonomy" id="2662028"/>
    <lineage>
        <taxon>Bacteria</taxon>
        <taxon>Bacillati</taxon>
        <taxon>Actinomycetota</taxon>
        <taxon>Actinomycetes</taxon>
        <taxon>Propionibacteriales</taxon>
        <taxon>Nocardioidaceae</taxon>
        <taxon>Aeromicrobium</taxon>
    </lineage>
</organism>
<reference evidence="1 2" key="1">
    <citation type="submission" date="2019-11" db="EMBL/GenBank/DDBJ databases">
        <authorList>
            <person name="Li J."/>
        </authorList>
    </citation>
    <scope>NUCLEOTIDE SEQUENCE [LARGE SCALE GENOMIC DNA]</scope>
    <source>
        <strain evidence="1 2">MF47</strain>
    </source>
</reference>
<keyword evidence="2" id="KW-1185">Reference proteome</keyword>
<dbReference type="Proteomes" id="UP000392064">
    <property type="component" value="Chromosome"/>
</dbReference>
<dbReference type="AlphaFoldDB" id="A0A5Q2MF94"/>
<dbReference type="KEGG" id="aef:GEV26_07975"/>